<dbReference type="SUPFAM" id="SSF49785">
    <property type="entry name" value="Galactose-binding domain-like"/>
    <property type="match status" value="1"/>
</dbReference>
<comment type="caution">
    <text evidence="5">The sequence shown here is derived from an EMBL/GenBank/DDBJ whole genome shotgun (WGS) entry which is preliminary data.</text>
</comment>
<organism evidence="5 6">
    <name type="scientific">Flavobacterium rivulicola</name>
    <dbReference type="NCBI Taxonomy" id="2732161"/>
    <lineage>
        <taxon>Bacteria</taxon>
        <taxon>Pseudomonadati</taxon>
        <taxon>Bacteroidota</taxon>
        <taxon>Flavobacteriia</taxon>
        <taxon>Flavobacteriales</taxon>
        <taxon>Flavobacteriaceae</taxon>
        <taxon>Flavobacterium</taxon>
    </lineage>
</organism>
<name>A0A7Y3R6J1_9FLAO</name>
<evidence type="ECO:0000259" key="4">
    <source>
        <dbReference type="Pfam" id="PF19408"/>
    </source>
</evidence>
<dbReference type="InterPro" id="IPR021655">
    <property type="entry name" value="Put_metal-bd"/>
</dbReference>
<feature type="domain" description="Secretion system C-terminal sorting" evidence="3">
    <location>
        <begin position="1391"/>
        <end position="1468"/>
    </location>
</feature>
<reference evidence="5 6" key="1">
    <citation type="submission" date="2020-05" db="EMBL/GenBank/DDBJ databases">
        <title>Draft genome of Flavobacterium sp. IMCC34852.</title>
        <authorList>
            <person name="Song J."/>
            <person name="Cho J.-C."/>
        </authorList>
    </citation>
    <scope>NUCLEOTIDE SEQUENCE [LARGE SCALE GENOMIC DNA]</scope>
    <source>
        <strain evidence="5 6">IMCC34852</strain>
    </source>
</reference>
<keyword evidence="6" id="KW-1185">Reference proteome</keyword>
<dbReference type="Pfam" id="PF18962">
    <property type="entry name" value="Por_Secre_tail"/>
    <property type="match status" value="1"/>
</dbReference>
<feature type="chain" id="PRO_5030604047" evidence="2">
    <location>
        <begin position="19"/>
        <end position="1470"/>
    </location>
</feature>
<dbReference type="InterPro" id="IPR045829">
    <property type="entry name" value="PKD_6"/>
</dbReference>
<dbReference type="RefSeq" id="WP_171221046.1">
    <property type="nucleotide sequence ID" value="NZ_CP121446.1"/>
</dbReference>
<evidence type="ECO:0000313" key="5">
    <source>
        <dbReference type="EMBL" id="NNT70838.1"/>
    </source>
</evidence>
<gene>
    <name evidence="5" type="ORF">HKT18_01290</name>
</gene>
<feature type="domain" description="PKD-like" evidence="4">
    <location>
        <begin position="1082"/>
        <end position="1115"/>
    </location>
</feature>
<evidence type="ECO:0000259" key="3">
    <source>
        <dbReference type="Pfam" id="PF18962"/>
    </source>
</evidence>
<feature type="domain" description="PKD-like" evidence="4">
    <location>
        <begin position="943"/>
        <end position="1028"/>
    </location>
</feature>
<protein>
    <submittedName>
        <fullName evidence="5">T9SS type A sorting domain-containing protein</fullName>
    </submittedName>
</protein>
<proteinExistence type="predicted"/>
<dbReference type="InterPro" id="IPR026444">
    <property type="entry name" value="Secre_tail"/>
</dbReference>
<evidence type="ECO:0000256" key="2">
    <source>
        <dbReference type="SAM" id="SignalP"/>
    </source>
</evidence>
<accession>A0A7Y3R6J1</accession>
<dbReference type="Pfam" id="PF11617">
    <property type="entry name" value="Cu-binding_MopE"/>
    <property type="match status" value="1"/>
</dbReference>
<evidence type="ECO:0000256" key="1">
    <source>
        <dbReference type="ARBA" id="ARBA00022729"/>
    </source>
</evidence>
<evidence type="ECO:0000313" key="6">
    <source>
        <dbReference type="Proteomes" id="UP000536509"/>
    </source>
</evidence>
<keyword evidence="1 2" id="KW-0732">Signal</keyword>
<dbReference type="Gene3D" id="2.60.120.430">
    <property type="entry name" value="Galactose-binding lectin"/>
    <property type="match status" value="2"/>
</dbReference>
<dbReference type="EMBL" id="JABEVX010000001">
    <property type="protein sequence ID" value="NNT70838.1"/>
    <property type="molecule type" value="Genomic_DNA"/>
</dbReference>
<feature type="domain" description="PKD-like" evidence="4">
    <location>
        <begin position="1300"/>
        <end position="1366"/>
    </location>
</feature>
<dbReference type="Pfam" id="PF19408">
    <property type="entry name" value="PKD_6"/>
    <property type="match status" value="3"/>
</dbReference>
<dbReference type="Proteomes" id="UP000536509">
    <property type="component" value="Unassembled WGS sequence"/>
</dbReference>
<dbReference type="InterPro" id="IPR008979">
    <property type="entry name" value="Galactose-bd-like_sf"/>
</dbReference>
<dbReference type="NCBIfam" id="TIGR04183">
    <property type="entry name" value="Por_Secre_tail"/>
    <property type="match status" value="1"/>
</dbReference>
<sequence length="1470" mass="152262">MKKLLLLLFLMTISLGQSQTLRLGFEPGESGNAFGQFGGMDLPTVVTGTGSNTSSVLSVTANPTGQIWQGCNFVLTSPVELIATKTMTIDVLSSTPITFLLKVNAGVAGAPEAAAQASHNGDGTWQTISFTFNTSLDGKAVTANGVYNNMVLHPFWTAGQTVFSGSPSARSFFIDNISGPGVSPPPSNCTNGIQDGTETGVDCGGSCSPCPPPAPAVAAPAPTQAAVDVISVFSGAYTNVAGTEFYPNWGQTTQYAQYSAAGNPTLRYSNLNYQGIQLATPIDASTMQNLHLNIWTADCASFQVFLINQGIGEQGITLTPTFSGWNTYDIPLSSYNTVNPANIGQFKFVGNGTVYLDNLYFWKAPAGTFTYYADTDNDGYGAGPAVLLTEPEAPAGYSVNNTDCAPTNAAINPGATEVADTVDNDCDGIIDEGFPPTIPAPTPPARNAWDVVSIFSGAYTNVTLNELPTSWSQLAIEPFSVESIGGNATWKFGGEFLGMVTNYENGINLTQMTTMHIDYWTPDNKVMIAKIVNTIDGVTEGLTIVEDPVVTGTWRSVDIPMTQFGGSVNKSKITQILLDPQLGGSTVYVDNLYFYRPATSQPSPTITNFTVPSKVIGDGPFQLTAPTSNSTGAFTYTVTGAPGVASISGNTVTILGGGSTIITATQEAAGGFGPGSITASFVVSFPPPATAAPTPTVPADRVLSIFSDAYTNEGGASYPYWGQPGGYIAPAVVPVGSPSSNTLKLDNLTYQGVQLAGTIDVSTMTTLHLDIWTPNCTTFDFYLIDSAPVGVPPAEQAVSVSPTQSGWNSIDIPMSSYNTLALTEVQQFKFVGLPSGSVVYLDNIYFTRPTSRAIAPTTTAVIDYCKGAVATPLTATGFAGNALKWYLVGGTTTPTYTLLTGGAPTPATTTVASPSKKYAVSQVLSDGSESPKANITVNVLAIPATPGIISGTVAQGPLVGTSTLATYSIAPVVGAVSYQWTVPAGVNIVGANDGTSITVNFLNVSAGAGSIGNLSVRAVNSNGCPSVAKTLALTKALPTAPAGIKMYDDAFPTYSATTGLQLPITTFGQFMGTNRVLRLTAPPASTATSYVWELPTGVVQLSGGTSNEITVNFSGVTSANTFSYYTTATVPVLTHILRIGVKSRNGVGDSTTNNTALINPTTTSTAKLLTLKATLPAAVSTVTGQLTGVCGGSTYSYTITKPSPFASSYLITAPAGSTVTSAGNPSNASNVLSTTDLTFSVTYPIGFVVNTLTTTANKSIVIASVNGIGTGTKVKTLTISTALKAVGIATGSAGITTFTRCANQTFTVPAVEGATSYTWTSANGAIIVSGQGTTTIEVDFSAVLESVTLTKLTVLASNACGVNSAVKTINLTSTACPARMDASGVTSEVSIYPNPAKDYFTLELTSSQAGEMSMTIYNLNGSLIRTKNIKLTQGNNLINEDVSSLASGIYFVQVYSSSNGETIVKKLVKD</sequence>
<feature type="signal peptide" evidence="2">
    <location>
        <begin position="1"/>
        <end position="18"/>
    </location>
</feature>